<keyword evidence="3" id="KW-1185">Reference proteome</keyword>
<accession>A0A7W3LYS1</accession>
<evidence type="ECO:0000313" key="2">
    <source>
        <dbReference type="EMBL" id="MBA8956825.1"/>
    </source>
</evidence>
<gene>
    <name evidence="2" type="ORF">HNR61_008515</name>
</gene>
<dbReference type="Pfam" id="PF01636">
    <property type="entry name" value="APH"/>
    <property type="match status" value="1"/>
</dbReference>
<dbReference type="AlphaFoldDB" id="A0A7W3LYS1"/>
<keyword evidence="2" id="KW-0418">Kinase</keyword>
<reference evidence="2 3" key="1">
    <citation type="submission" date="2020-08" db="EMBL/GenBank/DDBJ databases">
        <title>Genomic Encyclopedia of Type Strains, Phase IV (KMG-IV): sequencing the most valuable type-strain genomes for metagenomic binning, comparative biology and taxonomic classification.</title>
        <authorList>
            <person name="Goeker M."/>
        </authorList>
    </citation>
    <scope>NUCLEOTIDE SEQUENCE [LARGE SCALE GENOMIC DNA]</scope>
    <source>
        <strain evidence="2 3">DSM 44197</strain>
    </source>
</reference>
<dbReference type="InterPro" id="IPR011009">
    <property type="entry name" value="Kinase-like_dom_sf"/>
</dbReference>
<name>A0A7W3LYS1_ACTNM</name>
<sequence length="202" mass="22703">MPREPLPPEVTGEDVLAALARLIRRLHDAAQGWTPPRDAVWATLPGTEDIPPVDTEAELVGHRDYCPGNVVFRDGLPAAFIDFDLARPTTRVYDIANALYWWAPLLHPEDRAPALTEADIPHRVAVFADAYGMSDRQRRELVPLAGRMVHRFHLTSRAAAEADPVFHRLWRQGVKDRMPRAEAWLAEEGPTIATRLTRPFPA</sequence>
<dbReference type="Proteomes" id="UP000572680">
    <property type="component" value="Unassembled WGS sequence"/>
</dbReference>
<proteinExistence type="predicted"/>
<dbReference type="EMBL" id="JACJIA010000018">
    <property type="protein sequence ID" value="MBA8956825.1"/>
    <property type="molecule type" value="Genomic_DNA"/>
</dbReference>
<protein>
    <submittedName>
        <fullName evidence="2">Ser/Thr protein kinase RdoA (MazF antagonist)</fullName>
    </submittedName>
</protein>
<keyword evidence="2" id="KW-0808">Transferase</keyword>
<dbReference type="InterPro" id="IPR002575">
    <property type="entry name" value="Aminoglycoside_PTrfase"/>
</dbReference>
<evidence type="ECO:0000313" key="3">
    <source>
        <dbReference type="Proteomes" id="UP000572680"/>
    </source>
</evidence>
<organism evidence="2 3">
    <name type="scientific">Actinomadura namibiensis</name>
    <dbReference type="NCBI Taxonomy" id="182080"/>
    <lineage>
        <taxon>Bacteria</taxon>
        <taxon>Bacillati</taxon>
        <taxon>Actinomycetota</taxon>
        <taxon>Actinomycetes</taxon>
        <taxon>Streptosporangiales</taxon>
        <taxon>Thermomonosporaceae</taxon>
        <taxon>Actinomadura</taxon>
    </lineage>
</organism>
<evidence type="ECO:0000259" key="1">
    <source>
        <dbReference type="Pfam" id="PF01636"/>
    </source>
</evidence>
<dbReference type="SUPFAM" id="SSF56112">
    <property type="entry name" value="Protein kinase-like (PK-like)"/>
    <property type="match status" value="1"/>
</dbReference>
<comment type="caution">
    <text evidence="2">The sequence shown here is derived from an EMBL/GenBank/DDBJ whole genome shotgun (WGS) entry which is preliminary data.</text>
</comment>
<dbReference type="Gene3D" id="3.90.1200.10">
    <property type="match status" value="1"/>
</dbReference>
<dbReference type="GO" id="GO:0016301">
    <property type="term" value="F:kinase activity"/>
    <property type="evidence" value="ECO:0007669"/>
    <property type="project" value="UniProtKB-KW"/>
</dbReference>
<feature type="domain" description="Aminoglycoside phosphotransferase" evidence="1">
    <location>
        <begin position="46"/>
        <end position="112"/>
    </location>
</feature>